<evidence type="ECO:0000313" key="1">
    <source>
        <dbReference type="EMBL" id="EEF88152.1"/>
    </source>
</evidence>
<proteinExistence type="predicted"/>
<organism evidence="1 2">
    <name type="scientific">Bacteroides cellulosilyticus DSM 14838</name>
    <dbReference type="NCBI Taxonomy" id="537012"/>
    <lineage>
        <taxon>Bacteria</taxon>
        <taxon>Pseudomonadati</taxon>
        <taxon>Bacteroidota</taxon>
        <taxon>Bacteroidia</taxon>
        <taxon>Bacteroidales</taxon>
        <taxon>Bacteroidaceae</taxon>
        <taxon>Bacteroides</taxon>
    </lineage>
</organism>
<reference evidence="1 2" key="1">
    <citation type="submission" date="2008-12" db="EMBL/GenBank/DDBJ databases">
        <authorList>
            <person name="Fulton L."/>
            <person name="Clifton S."/>
            <person name="Fulton B."/>
            <person name="Xu J."/>
            <person name="Minx P."/>
            <person name="Pepin K.H."/>
            <person name="Johnson M."/>
            <person name="Bhonagiri V."/>
            <person name="Nash W.E."/>
            <person name="Mardis E.R."/>
            <person name="Wilson R.K."/>
        </authorList>
    </citation>
    <scope>NUCLEOTIDE SEQUENCE [LARGE SCALE GENOMIC DNA]</scope>
    <source>
        <strain evidence="1 2">DSM 14838</strain>
    </source>
</reference>
<gene>
    <name evidence="1" type="ORF">BACCELL_04233</name>
</gene>
<protein>
    <submittedName>
        <fullName evidence="1">Uncharacterized protein</fullName>
    </submittedName>
</protein>
<name>E2NIU7_9BACE</name>
<dbReference type="Proteomes" id="UP000003711">
    <property type="component" value="Unassembled WGS sequence"/>
</dbReference>
<dbReference type="AlphaFoldDB" id="E2NIU7"/>
<dbReference type="EMBL" id="ACCH01000324">
    <property type="protein sequence ID" value="EEF88152.1"/>
    <property type="molecule type" value="Genomic_DNA"/>
</dbReference>
<comment type="caution">
    <text evidence="1">The sequence shown here is derived from an EMBL/GenBank/DDBJ whole genome shotgun (WGS) entry which is preliminary data.</text>
</comment>
<sequence length="49" mass="5859">MTKTEIYYIYYKYILGFLSKNLVTAKEANFERNVSISFLLVINKSLRVY</sequence>
<evidence type="ECO:0000313" key="2">
    <source>
        <dbReference type="Proteomes" id="UP000003711"/>
    </source>
</evidence>
<reference evidence="1 2" key="2">
    <citation type="submission" date="2009-01" db="EMBL/GenBank/DDBJ databases">
        <title>Draft genome sequence of Bacteroides cellulosilyticus (DSM 14838).</title>
        <authorList>
            <person name="Sudarsanam P."/>
            <person name="Ley R."/>
            <person name="Guruge J."/>
            <person name="Turnbaugh P.J."/>
            <person name="Mahowald M."/>
            <person name="Liep D."/>
            <person name="Gordon J."/>
        </authorList>
    </citation>
    <scope>NUCLEOTIDE SEQUENCE [LARGE SCALE GENOMIC DNA]</scope>
    <source>
        <strain evidence="1 2">DSM 14838</strain>
    </source>
</reference>
<accession>E2NIU7</accession>
<dbReference type="HOGENOM" id="CLU_3132072_0_0_10"/>